<protein>
    <submittedName>
        <fullName evidence="1">Uncharacterized protein</fullName>
    </submittedName>
</protein>
<dbReference type="EMBL" id="KV876345">
    <property type="protein sequence ID" value="RZR74683.1"/>
    <property type="molecule type" value="Genomic_DNA"/>
</dbReference>
<sequence>MRSPVCASSLSWSGDVTALSRSLVGFHVGWRCILLQKDPDQAVYARSSPSDDQVRGRCDRMKRYGFGSPDQQWSEDIYTCVDEFIVRGPRALFASRPVASALSCCQPLAARVRGIVGQSAYYVCPTVSPTACCQGSGALFDGWPGTSTLPCRSSPVVKCGS</sequence>
<proteinExistence type="predicted"/>
<dbReference type="Proteomes" id="UP000290560">
    <property type="component" value="Unassembled WGS sequence"/>
</dbReference>
<evidence type="ECO:0000313" key="1">
    <source>
        <dbReference type="EMBL" id="RZR74683.1"/>
    </source>
</evidence>
<gene>
    <name evidence="1" type="ORF">BHM03_00041290</name>
</gene>
<name>A0A444C0J5_ENSVE</name>
<accession>A0A444C0J5</accession>
<dbReference type="AlphaFoldDB" id="A0A444C0J5"/>
<organism evidence="1">
    <name type="scientific">Ensete ventricosum</name>
    <name type="common">Abyssinian banana</name>
    <name type="synonym">Musa ensete</name>
    <dbReference type="NCBI Taxonomy" id="4639"/>
    <lineage>
        <taxon>Eukaryota</taxon>
        <taxon>Viridiplantae</taxon>
        <taxon>Streptophyta</taxon>
        <taxon>Embryophyta</taxon>
        <taxon>Tracheophyta</taxon>
        <taxon>Spermatophyta</taxon>
        <taxon>Magnoliopsida</taxon>
        <taxon>Liliopsida</taxon>
        <taxon>Zingiberales</taxon>
        <taxon>Musaceae</taxon>
        <taxon>Ensete</taxon>
    </lineage>
</organism>
<reference evidence="1" key="1">
    <citation type="journal article" date="2018" name="Data Brief">
        <title>Genome sequence data from 17 accessions of Ensete ventricosum, a staple food crop for millions in Ethiopia.</title>
        <authorList>
            <person name="Yemataw Z."/>
            <person name="Muzemil S."/>
            <person name="Ambachew D."/>
            <person name="Tripathi L."/>
            <person name="Tesfaye K."/>
            <person name="Chala A."/>
            <person name="Farbos A."/>
            <person name="O'Neill P."/>
            <person name="Moore K."/>
            <person name="Grant M."/>
            <person name="Studholme D.J."/>
        </authorList>
    </citation>
    <scope>NUCLEOTIDE SEQUENCE [LARGE SCALE GENOMIC DNA]</scope>
    <source>
        <tissue evidence="1">Leaf</tissue>
    </source>
</reference>